<feature type="region of interest" description="Disordered" evidence="3">
    <location>
        <begin position="1"/>
        <end position="35"/>
    </location>
</feature>
<feature type="domain" description="GGDEF" evidence="6">
    <location>
        <begin position="488"/>
        <end position="617"/>
    </location>
</feature>
<evidence type="ECO:0000256" key="2">
    <source>
        <dbReference type="ARBA" id="ARBA00034247"/>
    </source>
</evidence>
<dbReference type="SMART" id="SM00267">
    <property type="entry name" value="GGDEF"/>
    <property type="match status" value="1"/>
</dbReference>
<evidence type="ECO:0000259" key="6">
    <source>
        <dbReference type="PROSITE" id="PS50887"/>
    </source>
</evidence>
<dbReference type="PROSITE" id="PS50885">
    <property type="entry name" value="HAMP"/>
    <property type="match status" value="1"/>
</dbReference>
<dbReference type="InterPro" id="IPR050469">
    <property type="entry name" value="Diguanylate_Cyclase"/>
</dbReference>
<dbReference type="CDD" id="cd01949">
    <property type="entry name" value="GGDEF"/>
    <property type="match status" value="1"/>
</dbReference>
<evidence type="ECO:0000256" key="1">
    <source>
        <dbReference type="ARBA" id="ARBA00012528"/>
    </source>
</evidence>
<comment type="catalytic activity">
    <reaction evidence="2">
        <text>2 GTP = 3',3'-c-di-GMP + 2 diphosphate</text>
        <dbReference type="Rhea" id="RHEA:24898"/>
        <dbReference type="ChEBI" id="CHEBI:33019"/>
        <dbReference type="ChEBI" id="CHEBI:37565"/>
        <dbReference type="ChEBI" id="CHEBI:58805"/>
        <dbReference type="EC" id="2.7.7.65"/>
    </reaction>
</comment>
<dbReference type="GO" id="GO:0043709">
    <property type="term" value="P:cell adhesion involved in single-species biofilm formation"/>
    <property type="evidence" value="ECO:0007669"/>
    <property type="project" value="TreeGrafter"/>
</dbReference>
<keyword evidence="4" id="KW-0472">Membrane</keyword>
<comment type="caution">
    <text evidence="7">The sequence shown here is derived from an EMBL/GenBank/DDBJ whole genome shotgun (WGS) entry which is preliminary data.</text>
</comment>
<evidence type="ECO:0000313" key="8">
    <source>
        <dbReference type="Proteomes" id="UP000562027"/>
    </source>
</evidence>
<sequence length="630" mass="69534">MNWLHEPLGTTLPPAASGPDGGLPPQPTPDPRPLRSLAESLTRRIVWLCVGVTLMVAGARLLLVYKQERQAFEAAVSNVSQTHLPLLANSLWDIEPLAIQHLLQDIARAPQIQAVRLNVSTGQFFQAGEALSKAERNGGQGDINLEVPGPKGGKSLGQLSLDFNQGYLRQQLLHTFAQVGLIGLLATLGLGALTLRILRRELHQPLQELAHFAGTLAPGKATPALELARPSRPQRDELDVVVEGFRTLQAEIQHYVDERQRRAEQLEQAVARRTTELHEVTRYLETMSRRSSRFLNLAVDEYPGMIRATLRDISSHSGDCSLAIAEQPLGAPQASCRLVWLAPRDSVAGVALDQPLLADLIGPLPRGWIVLRFECLADAEPQRAIAMQRHGIQAMVCCAFTGSAGTQLLLAMSSRPEKWVFRDDRMAKMSAEMLFNIMRHWQDQQALQRLHQELEQRSNTDSLTGLANRRWFDEVKLEETRRAMRTSTSLAVVTIDVDFFKSYNDTYGHAQGDQCLVAVSRMIQQTFNRAGELPARVGGEEFTVLVPEHDLAQALGQAEPAPMRGRSGHPASGLTAAASQHQRRCGLRAARPLRGRHQPRALHRRSPGSGRRRALPRQAQRAGSGVGLSQ</sequence>
<feature type="transmembrane region" description="Helical" evidence="4">
    <location>
        <begin position="45"/>
        <end position="63"/>
    </location>
</feature>
<dbReference type="AlphaFoldDB" id="A0A840LA67"/>
<organism evidence="7 8">
    <name type="scientific">Roseateles oligotrophus</name>
    <dbReference type="NCBI Taxonomy" id="1769250"/>
    <lineage>
        <taxon>Bacteria</taxon>
        <taxon>Pseudomonadati</taxon>
        <taxon>Pseudomonadota</taxon>
        <taxon>Betaproteobacteria</taxon>
        <taxon>Burkholderiales</taxon>
        <taxon>Sphaerotilaceae</taxon>
        <taxon>Roseateles</taxon>
    </lineage>
</organism>
<reference evidence="7 8" key="1">
    <citation type="submission" date="2020-08" db="EMBL/GenBank/DDBJ databases">
        <title>Functional genomics of gut bacteria from endangered species of beetles.</title>
        <authorList>
            <person name="Carlos-Shanley C."/>
        </authorList>
    </citation>
    <scope>NUCLEOTIDE SEQUENCE [LARGE SCALE GENOMIC DNA]</scope>
    <source>
        <strain evidence="7 8">S00239</strain>
    </source>
</reference>
<keyword evidence="8" id="KW-1185">Reference proteome</keyword>
<feature type="domain" description="HAMP" evidence="5">
    <location>
        <begin position="200"/>
        <end position="257"/>
    </location>
</feature>
<dbReference type="GO" id="GO:0005886">
    <property type="term" value="C:plasma membrane"/>
    <property type="evidence" value="ECO:0007669"/>
    <property type="project" value="TreeGrafter"/>
</dbReference>
<proteinExistence type="predicted"/>
<dbReference type="InterPro" id="IPR003660">
    <property type="entry name" value="HAMP_dom"/>
</dbReference>
<keyword evidence="4" id="KW-0812">Transmembrane</keyword>
<feature type="compositionally biased region" description="Pro residues" evidence="3">
    <location>
        <begin position="22"/>
        <end position="31"/>
    </location>
</feature>
<dbReference type="InterPro" id="IPR033414">
    <property type="entry name" value="Sensor_dom"/>
</dbReference>
<dbReference type="PROSITE" id="PS50887">
    <property type="entry name" value="GGDEF"/>
    <property type="match status" value="1"/>
</dbReference>
<name>A0A840LA67_9BURK</name>
<accession>A0A840LA67</accession>
<dbReference type="GO" id="GO:1902201">
    <property type="term" value="P:negative regulation of bacterial-type flagellum-dependent cell motility"/>
    <property type="evidence" value="ECO:0007669"/>
    <property type="project" value="TreeGrafter"/>
</dbReference>
<dbReference type="NCBIfam" id="TIGR00254">
    <property type="entry name" value="GGDEF"/>
    <property type="match status" value="1"/>
</dbReference>
<feature type="transmembrane region" description="Helical" evidence="4">
    <location>
        <begin position="179"/>
        <end position="198"/>
    </location>
</feature>
<dbReference type="Proteomes" id="UP000562027">
    <property type="component" value="Unassembled WGS sequence"/>
</dbReference>
<dbReference type="PANTHER" id="PTHR45138">
    <property type="entry name" value="REGULATORY COMPONENTS OF SENSORY TRANSDUCTION SYSTEM"/>
    <property type="match status" value="1"/>
</dbReference>
<evidence type="ECO:0000313" key="7">
    <source>
        <dbReference type="EMBL" id="MBB4842267.1"/>
    </source>
</evidence>
<dbReference type="Gene3D" id="6.10.340.10">
    <property type="match status" value="1"/>
</dbReference>
<dbReference type="Pfam" id="PF17149">
    <property type="entry name" value="CHASE5"/>
    <property type="match status" value="1"/>
</dbReference>
<dbReference type="InterPro" id="IPR043128">
    <property type="entry name" value="Rev_trsase/Diguanyl_cyclase"/>
</dbReference>
<evidence type="ECO:0000259" key="5">
    <source>
        <dbReference type="PROSITE" id="PS50885"/>
    </source>
</evidence>
<gene>
    <name evidence="7" type="ORF">HNP55_000762</name>
</gene>
<dbReference type="EC" id="2.7.7.65" evidence="1"/>
<dbReference type="InterPro" id="IPR000160">
    <property type="entry name" value="GGDEF_dom"/>
</dbReference>
<evidence type="ECO:0000256" key="4">
    <source>
        <dbReference type="SAM" id="Phobius"/>
    </source>
</evidence>
<dbReference type="SUPFAM" id="SSF55073">
    <property type="entry name" value="Nucleotide cyclase"/>
    <property type="match status" value="1"/>
</dbReference>
<dbReference type="PANTHER" id="PTHR45138:SF9">
    <property type="entry name" value="DIGUANYLATE CYCLASE DGCM-RELATED"/>
    <property type="match status" value="1"/>
</dbReference>
<dbReference type="InterPro" id="IPR029787">
    <property type="entry name" value="Nucleotide_cyclase"/>
</dbReference>
<feature type="region of interest" description="Disordered" evidence="3">
    <location>
        <begin position="559"/>
        <end position="630"/>
    </location>
</feature>
<dbReference type="EMBL" id="JACHLP010000001">
    <property type="protein sequence ID" value="MBB4842267.1"/>
    <property type="molecule type" value="Genomic_DNA"/>
</dbReference>
<keyword evidence="4" id="KW-1133">Transmembrane helix</keyword>
<evidence type="ECO:0000256" key="3">
    <source>
        <dbReference type="SAM" id="MobiDB-lite"/>
    </source>
</evidence>
<protein>
    <recommendedName>
        <fullName evidence="1">diguanylate cyclase</fullName>
        <ecNumber evidence="1">2.7.7.65</ecNumber>
    </recommendedName>
</protein>
<dbReference type="Pfam" id="PF00990">
    <property type="entry name" value="GGDEF"/>
    <property type="match status" value="1"/>
</dbReference>
<dbReference type="GO" id="GO:0007165">
    <property type="term" value="P:signal transduction"/>
    <property type="evidence" value="ECO:0007669"/>
    <property type="project" value="InterPro"/>
</dbReference>
<feature type="compositionally biased region" description="Basic residues" evidence="3">
    <location>
        <begin position="581"/>
        <end position="615"/>
    </location>
</feature>
<dbReference type="GO" id="GO:0052621">
    <property type="term" value="F:diguanylate cyclase activity"/>
    <property type="evidence" value="ECO:0007669"/>
    <property type="project" value="UniProtKB-EC"/>
</dbReference>
<dbReference type="Gene3D" id="3.30.70.270">
    <property type="match status" value="1"/>
</dbReference>